<dbReference type="RefSeq" id="WP_341877574.1">
    <property type="nucleotide sequence ID" value="NZ_CP121687.1"/>
</dbReference>
<dbReference type="SUPFAM" id="SSF56349">
    <property type="entry name" value="DNA breaking-rejoining enzymes"/>
    <property type="match status" value="1"/>
</dbReference>
<dbReference type="PANTHER" id="PTHR30349">
    <property type="entry name" value="PHAGE INTEGRASE-RELATED"/>
    <property type="match status" value="1"/>
</dbReference>
<comment type="subcellular location">
    <subcellularLocation>
        <location evidence="1">Cytoplasm</location>
    </subcellularLocation>
</comment>
<dbReference type="InterPro" id="IPR025269">
    <property type="entry name" value="SAM-like_dom"/>
</dbReference>
<dbReference type="EMBL" id="CP121687">
    <property type="protein sequence ID" value="WZL70612.1"/>
    <property type="molecule type" value="Genomic_DNA"/>
</dbReference>
<keyword evidence="4" id="KW-0233">DNA recombination</keyword>
<name>A0ABZ2Y5J6_9FIRM</name>
<feature type="domain" description="Tyr recombinase" evidence="5">
    <location>
        <begin position="112"/>
        <end position="287"/>
    </location>
</feature>
<keyword evidence="3" id="KW-0238">DNA-binding</keyword>
<dbReference type="InterPro" id="IPR013762">
    <property type="entry name" value="Integrase-like_cat_sf"/>
</dbReference>
<dbReference type="PANTHER" id="PTHR30349:SF77">
    <property type="entry name" value="TYROSINE RECOMBINASE XERC"/>
    <property type="match status" value="1"/>
</dbReference>
<dbReference type="InterPro" id="IPR050090">
    <property type="entry name" value="Tyrosine_recombinase_XerCD"/>
</dbReference>
<dbReference type="Pfam" id="PF00589">
    <property type="entry name" value="Phage_integrase"/>
    <property type="match status" value="1"/>
</dbReference>
<gene>
    <name evidence="6" type="ORF">QBE51_03535</name>
</gene>
<accession>A0ABZ2Y5J6</accession>
<dbReference type="PROSITE" id="PS51898">
    <property type="entry name" value="TYR_RECOMBINASE"/>
    <property type="match status" value="1"/>
</dbReference>
<dbReference type="Gene3D" id="1.10.443.10">
    <property type="entry name" value="Intergrase catalytic core"/>
    <property type="match status" value="1"/>
</dbReference>
<dbReference type="Pfam" id="PF13102">
    <property type="entry name" value="Phage_int_SAM_5"/>
    <property type="match status" value="1"/>
</dbReference>
<sequence length="299" mass="34414">MGKYISEHNKSILKRYKMHCKNKGLTKKSIEAMLDTDLRLFLEYIGDIDIEDITHEICSDFLIYCSEERNNKAKALARKFTSINTFFDTLVKQDVISKNPMNKLEKPKIRKTIRPHLDLDEYHTLSKYIDSVNDLRGAALISLLYSSGCRLSEVHQLNKDSLDFAKRQFIVCGKGEKERVCMFNAECAMRVKAYLNSRTDTNPALFISKLNKRWSTKAIQDFLTTAGKRAGIKKRVHPHLFRHTRAMALLRAGVPLETIQRVLGHESIATTQIYAHNTLDDVQEQVDKIDTAMFEKDVI</sequence>
<keyword evidence="2" id="KW-0229">DNA integration</keyword>
<evidence type="ECO:0000259" key="5">
    <source>
        <dbReference type="PROSITE" id="PS51898"/>
    </source>
</evidence>
<dbReference type="Gene3D" id="1.10.150.130">
    <property type="match status" value="1"/>
</dbReference>
<dbReference type="InterPro" id="IPR010998">
    <property type="entry name" value="Integrase_recombinase_N"/>
</dbReference>
<dbReference type="InterPro" id="IPR011010">
    <property type="entry name" value="DNA_brk_join_enz"/>
</dbReference>
<protein>
    <submittedName>
        <fullName evidence="6">Tyrosine-type recombinase/integrase</fullName>
    </submittedName>
</protein>
<dbReference type="Proteomes" id="UP001486565">
    <property type="component" value="Chromosome"/>
</dbReference>
<reference evidence="6 7" key="1">
    <citation type="submission" date="2023-03" db="EMBL/GenBank/DDBJ databases">
        <title>Novel Species.</title>
        <authorList>
            <person name="Ma S."/>
        </authorList>
    </citation>
    <scope>NUCLEOTIDE SEQUENCE [LARGE SCALE GENOMIC DNA]</scope>
    <source>
        <strain evidence="6 7">LIND6LT2</strain>
    </source>
</reference>
<evidence type="ECO:0000256" key="4">
    <source>
        <dbReference type="ARBA" id="ARBA00023172"/>
    </source>
</evidence>
<evidence type="ECO:0000313" key="7">
    <source>
        <dbReference type="Proteomes" id="UP001486565"/>
    </source>
</evidence>
<organism evidence="6 7">
    <name type="scientific">Defluviitalea saccharophila</name>
    <dbReference type="NCBI Taxonomy" id="879970"/>
    <lineage>
        <taxon>Bacteria</taxon>
        <taxon>Bacillati</taxon>
        <taxon>Bacillota</taxon>
        <taxon>Clostridia</taxon>
        <taxon>Lachnospirales</taxon>
        <taxon>Defluviitaleaceae</taxon>
        <taxon>Defluviitalea</taxon>
    </lineage>
</organism>
<evidence type="ECO:0000313" key="6">
    <source>
        <dbReference type="EMBL" id="WZL70612.1"/>
    </source>
</evidence>
<evidence type="ECO:0000256" key="2">
    <source>
        <dbReference type="ARBA" id="ARBA00022908"/>
    </source>
</evidence>
<dbReference type="InterPro" id="IPR002104">
    <property type="entry name" value="Integrase_catalytic"/>
</dbReference>
<proteinExistence type="predicted"/>
<evidence type="ECO:0000256" key="3">
    <source>
        <dbReference type="ARBA" id="ARBA00023125"/>
    </source>
</evidence>
<keyword evidence="7" id="KW-1185">Reference proteome</keyword>
<evidence type="ECO:0000256" key="1">
    <source>
        <dbReference type="ARBA" id="ARBA00004496"/>
    </source>
</evidence>